<evidence type="ECO:0000256" key="2">
    <source>
        <dbReference type="SAM" id="Phobius"/>
    </source>
</evidence>
<feature type="transmembrane region" description="Helical" evidence="2">
    <location>
        <begin position="126"/>
        <end position="153"/>
    </location>
</feature>
<dbReference type="Proteomes" id="UP001597297">
    <property type="component" value="Unassembled WGS sequence"/>
</dbReference>
<dbReference type="Pfam" id="PF14237">
    <property type="entry name" value="GYF_2"/>
    <property type="match status" value="1"/>
</dbReference>
<evidence type="ECO:0000313" key="4">
    <source>
        <dbReference type="EMBL" id="MFD2277279.1"/>
    </source>
</evidence>
<feature type="transmembrane region" description="Helical" evidence="2">
    <location>
        <begin position="240"/>
        <end position="263"/>
    </location>
</feature>
<sequence>MSDQVWYYSQHGEKQGPVTLEVLQSAIEHGKIDPSTDLVWGPGLSDWVKVHEVPALQVSAPKSAAAPPPPSAVQTADSSMSNIVPPSQVAAARAAENPYASPGAENALQDALNERRAGNYPGMGRLAYFLWNFVLYVATVGAVIFLLVVVGGFSSAAGVEGLNDAMAGGMLLGLFAVVVIAVVLSIVFAFSRLQNLAMSRWNYLWSFIPIANIWLAYRMIGCPAGYHEHKQLDTAGKVVRVFFILYIILSIVAPILMNGATYYRDKAQEAERQIEMEQSQ</sequence>
<feature type="transmembrane region" description="Helical" evidence="2">
    <location>
        <begin position="165"/>
        <end position="190"/>
    </location>
</feature>
<evidence type="ECO:0000259" key="3">
    <source>
        <dbReference type="Pfam" id="PF14237"/>
    </source>
</evidence>
<dbReference type="EMBL" id="JBHUJC010000041">
    <property type="protein sequence ID" value="MFD2277279.1"/>
    <property type="molecule type" value="Genomic_DNA"/>
</dbReference>
<keyword evidence="2" id="KW-0812">Transmembrane</keyword>
<proteinExistence type="predicted"/>
<comment type="caution">
    <text evidence="4">The sequence shown here is derived from an EMBL/GenBank/DDBJ whole genome shotgun (WGS) entry which is preliminary data.</text>
</comment>
<accession>A0ABW5E563</accession>
<protein>
    <submittedName>
        <fullName evidence="4">GYF domain-containing protein</fullName>
    </submittedName>
</protein>
<evidence type="ECO:0000313" key="5">
    <source>
        <dbReference type="Proteomes" id="UP001597297"/>
    </source>
</evidence>
<feature type="domain" description="GYF" evidence="3">
    <location>
        <begin position="6"/>
        <end position="56"/>
    </location>
</feature>
<dbReference type="RefSeq" id="WP_377093938.1">
    <property type="nucleotide sequence ID" value="NZ_JBHSJM010000001.1"/>
</dbReference>
<feature type="transmembrane region" description="Helical" evidence="2">
    <location>
        <begin position="202"/>
        <end position="220"/>
    </location>
</feature>
<feature type="region of interest" description="Disordered" evidence="1">
    <location>
        <begin position="60"/>
        <end position="79"/>
    </location>
</feature>
<organism evidence="4 5">
    <name type="scientific">Rubritalea spongiae</name>
    <dbReference type="NCBI Taxonomy" id="430797"/>
    <lineage>
        <taxon>Bacteria</taxon>
        <taxon>Pseudomonadati</taxon>
        <taxon>Verrucomicrobiota</taxon>
        <taxon>Verrucomicrobiia</taxon>
        <taxon>Verrucomicrobiales</taxon>
        <taxon>Rubritaleaceae</taxon>
        <taxon>Rubritalea</taxon>
    </lineage>
</organism>
<keyword evidence="2" id="KW-0472">Membrane</keyword>
<keyword evidence="2" id="KW-1133">Transmembrane helix</keyword>
<dbReference type="InterPro" id="IPR025640">
    <property type="entry name" value="GYF_2"/>
</dbReference>
<gene>
    <name evidence="4" type="ORF">ACFSQZ_12430</name>
</gene>
<reference evidence="5" key="1">
    <citation type="journal article" date="2019" name="Int. J. Syst. Evol. Microbiol.">
        <title>The Global Catalogue of Microorganisms (GCM) 10K type strain sequencing project: providing services to taxonomists for standard genome sequencing and annotation.</title>
        <authorList>
            <consortium name="The Broad Institute Genomics Platform"/>
            <consortium name="The Broad Institute Genome Sequencing Center for Infectious Disease"/>
            <person name="Wu L."/>
            <person name="Ma J."/>
        </authorList>
    </citation>
    <scope>NUCLEOTIDE SEQUENCE [LARGE SCALE GENOMIC DNA]</scope>
    <source>
        <strain evidence="5">JCM 16545</strain>
    </source>
</reference>
<name>A0ABW5E563_9BACT</name>
<keyword evidence="5" id="KW-1185">Reference proteome</keyword>
<evidence type="ECO:0000256" key="1">
    <source>
        <dbReference type="SAM" id="MobiDB-lite"/>
    </source>
</evidence>